<feature type="transmembrane region" description="Helical" evidence="7">
    <location>
        <begin position="284"/>
        <end position="302"/>
    </location>
</feature>
<evidence type="ECO:0000256" key="3">
    <source>
        <dbReference type="ARBA" id="ARBA00022475"/>
    </source>
</evidence>
<dbReference type="Pfam" id="PF09815">
    <property type="entry name" value="XK-related"/>
    <property type="match status" value="1"/>
</dbReference>
<reference evidence="8 9" key="1">
    <citation type="submission" date="2024-07" db="EMBL/GenBank/DDBJ databases">
        <title>Chromosome-level genome assembly of the water stick insect Ranatra chinensis (Heteroptera: Nepidae).</title>
        <authorList>
            <person name="Liu X."/>
        </authorList>
    </citation>
    <scope>NUCLEOTIDE SEQUENCE [LARGE SCALE GENOMIC DNA]</scope>
    <source>
        <strain evidence="8">Cailab_2021Rc</strain>
        <tissue evidence="8">Muscle</tissue>
    </source>
</reference>
<dbReference type="EMBL" id="JBFDAA010000020">
    <property type="protein sequence ID" value="KAL1115094.1"/>
    <property type="molecule type" value="Genomic_DNA"/>
</dbReference>
<dbReference type="InterPro" id="IPR018629">
    <property type="entry name" value="XK-rel"/>
</dbReference>
<keyword evidence="9" id="KW-1185">Reference proteome</keyword>
<keyword evidence="6 7" id="KW-0472">Membrane</keyword>
<accession>A0ABD0YGT0</accession>
<dbReference type="AlphaFoldDB" id="A0ABD0YGT0"/>
<keyword evidence="4 7" id="KW-0812">Transmembrane</keyword>
<evidence type="ECO:0000313" key="8">
    <source>
        <dbReference type="EMBL" id="KAL1115094.1"/>
    </source>
</evidence>
<organism evidence="8 9">
    <name type="scientific">Ranatra chinensis</name>
    <dbReference type="NCBI Taxonomy" id="642074"/>
    <lineage>
        <taxon>Eukaryota</taxon>
        <taxon>Metazoa</taxon>
        <taxon>Ecdysozoa</taxon>
        <taxon>Arthropoda</taxon>
        <taxon>Hexapoda</taxon>
        <taxon>Insecta</taxon>
        <taxon>Pterygota</taxon>
        <taxon>Neoptera</taxon>
        <taxon>Paraneoptera</taxon>
        <taxon>Hemiptera</taxon>
        <taxon>Heteroptera</taxon>
        <taxon>Panheteroptera</taxon>
        <taxon>Nepomorpha</taxon>
        <taxon>Nepidae</taxon>
        <taxon>Ranatrinae</taxon>
        <taxon>Ranatra</taxon>
    </lineage>
</organism>
<feature type="transmembrane region" description="Helical" evidence="7">
    <location>
        <begin position="12"/>
        <end position="37"/>
    </location>
</feature>
<sequence length="378" mass="43290">MAQNEFLPLCDVLFNIISLASYFCDIVFDLVMGYALMERGRTFWFIVTLMFVALSLTISQVVSLRWYLHGSAGGGSGALVKRLGRAGVVALHCAQLGVLWRYFKLFLPCDLRFVKYEVRDLCMLRLVHAFCQAAPMLLVQLYLLMEDAADLREFRDLNVVSVSLSLFSVCWALASFSKNVRMHNVHKLVLTWLGVIFQLFWRLGTVSGRAVCLVAYALLYRHWVLLVILLHWFCMFLWLVSPNNLFHRERLSRPRKATLCSLIAFVYVFAYINLQEANHRPKMVTFYGVMAIENSVLMYSWYSGTPGSGQTLPLTALAVFLIGLLFMFLYYRYFHVRRLKYEAGGRLNGPPLAMPLTPDAKVTYRSVTSPWGSGWCGR</sequence>
<keyword evidence="5 7" id="KW-1133">Transmembrane helix</keyword>
<keyword evidence="3" id="KW-1003">Cell membrane</keyword>
<proteinExistence type="inferred from homology"/>
<comment type="similarity">
    <text evidence="2 7">Belongs to the XK family.</text>
</comment>
<feature type="transmembrane region" description="Helical" evidence="7">
    <location>
        <begin position="223"/>
        <end position="241"/>
    </location>
</feature>
<gene>
    <name evidence="8" type="ORF">AAG570_007125</name>
</gene>
<evidence type="ECO:0000256" key="1">
    <source>
        <dbReference type="ARBA" id="ARBA00004651"/>
    </source>
</evidence>
<evidence type="ECO:0000256" key="7">
    <source>
        <dbReference type="RuleBase" id="RU910716"/>
    </source>
</evidence>
<comment type="caution">
    <text evidence="8">The sequence shown here is derived from an EMBL/GenBank/DDBJ whole genome shotgun (WGS) entry which is preliminary data.</text>
</comment>
<comment type="subcellular location">
    <subcellularLocation>
        <location evidence="1">Cell membrane</location>
        <topology evidence="1">Multi-pass membrane protein</topology>
    </subcellularLocation>
    <subcellularLocation>
        <location evidence="7">Membrane</location>
        <topology evidence="7">Multi-pass membrane protein</topology>
    </subcellularLocation>
</comment>
<feature type="transmembrane region" description="Helical" evidence="7">
    <location>
        <begin position="123"/>
        <end position="145"/>
    </location>
</feature>
<dbReference type="PANTHER" id="PTHR16024:SF4">
    <property type="entry name" value="XK-RELATED PROTEIN"/>
    <property type="match status" value="1"/>
</dbReference>
<evidence type="ECO:0000256" key="5">
    <source>
        <dbReference type="ARBA" id="ARBA00022989"/>
    </source>
</evidence>
<dbReference type="PANTHER" id="PTHR16024">
    <property type="entry name" value="XK-RELATED PROTEIN"/>
    <property type="match status" value="1"/>
</dbReference>
<feature type="transmembrane region" description="Helical" evidence="7">
    <location>
        <begin position="157"/>
        <end position="177"/>
    </location>
</feature>
<evidence type="ECO:0000256" key="2">
    <source>
        <dbReference type="ARBA" id="ARBA00008789"/>
    </source>
</evidence>
<evidence type="ECO:0000256" key="4">
    <source>
        <dbReference type="ARBA" id="ARBA00022692"/>
    </source>
</evidence>
<feature type="transmembrane region" description="Helical" evidence="7">
    <location>
        <begin position="189"/>
        <end position="216"/>
    </location>
</feature>
<feature type="transmembrane region" description="Helical" evidence="7">
    <location>
        <begin position="314"/>
        <end position="331"/>
    </location>
</feature>
<evidence type="ECO:0000256" key="6">
    <source>
        <dbReference type="ARBA" id="ARBA00023136"/>
    </source>
</evidence>
<feature type="transmembrane region" description="Helical" evidence="7">
    <location>
        <begin position="253"/>
        <end position="272"/>
    </location>
</feature>
<protein>
    <recommendedName>
        <fullName evidence="7">XK-related protein</fullName>
    </recommendedName>
</protein>
<feature type="transmembrane region" description="Helical" evidence="7">
    <location>
        <begin position="43"/>
        <end position="62"/>
    </location>
</feature>
<name>A0ABD0YGT0_9HEMI</name>
<dbReference type="Proteomes" id="UP001558652">
    <property type="component" value="Unassembled WGS sequence"/>
</dbReference>
<dbReference type="GO" id="GO:0005886">
    <property type="term" value="C:plasma membrane"/>
    <property type="evidence" value="ECO:0007669"/>
    <property type="project" value="UniProtKB-SubCell"/>
</dbReference>
<evidence type="ECO:0000313" key="9">
    <source>
        <dbReference type="Proteomes" id="UP001558652"/>
    </source>
</evidence>
<dbReference type="InterPro" id="IPR050895">
    <property type="entry name" value="XK-related_scramblase"/>
</dbReference>